<proteinExistence type="predicted"/>
<evidence type="ECO:0000313" key="1">
    <source>
        <dbReference type="EMBL" id="KAF2192293.1"/>
    </source>
</evidence>
<dbReference type="PANTHER" id="PTHR24148">
    <property type="entry name" value="ANKYRIN REPEAT DOMAIN-CONTAINING PROTEIN 39 HOMOLOG-RELATED"/>
    <property type="match status" value="1"/>
</dbReference>
<reference evidence="1" key="1">
    <citation type="journal article" date="2020" name="Stud. Mycol.">
        <title>101 Dothideomycetes genomes: a test case for predicting lifestyles and emergence of pathogens.</title>
        <authorList>
            <person name="Haridas S."/>
            <person name="Albert R."/>
            <person name="Binder M."/>
            <person name="Bloem J."/>
            <person name="Labutti K."/>
            <person name="Salamov A."/>
            <person name="Andreopoulos B."/>
            <person name="Baker S."/>
            <person name="Barry K."/>
            <person name="Bills G."/>
            <person name="Bluhm B."/>
            <person name="Cannon C."/>
            <person name="Castanera R."/>
            <person name="Culley D."/>
            <person name="Daum C."/>
            <person name="Ezra D."/>
            <person name="Gonzalez J."/>
            <person name="Henrissat B."/>
            <person name="Kuo A."/>
            <person name="Liang C."/>
            <person name="Lipzen A."/>
            <person name="Lutzoni F."/>
            <person name="Magnuson J."/>
            <person name="Mondo S."/>
            <person name="Nolan M."/>
            <person name="Ohm R."/>
            <person name="Pangilinan J."/>
            <person name="Park H.-J."/>
            <person name="Ramirez L."/>
            <person name="Alfaro M."/>
            <person name="Sun H."/>
            <person name="Tritt A."/>
            <person name="Yoshinaga Y."/>
            <person name="Zwiers L.-H."/>
            <person name="Turgeon B."/>
            <person name="Goodwin S."/>
            <person name="Spatafora J."/>
            <person name="Crous P."/>
            <person name="Grigoriev I."/>
        </authorList>
    </citation>
    <scope>NUCLEOTIDE SEQUENCE</scope>
    <source>
        <strain evidence="1">CBS 207.26</strain>
    </source>
</reference>
<accession>A0A6A6EML4</accession>
<dbReference type="OrthoDB" id="3553147at2759"/>
<dbReference type="PANTHER" id="PTHR24148:SF73">
    <property type="entry name" value="HET DOMAIN PROTEIN (AFU_ORTHOLOGUE AFUA_8G01020)"/>
    <property type="match status" value="1"/>
</dbReference>
<dbReference type="EMBL" id="ML994615">
    <property type="protein sequence ID" value="KAF2192293.1"/>
    <property type="molecule type" value="Genomic_DNA"/>
</dbReference>
<dbReference type="Proteomes" id="UP000800200">
    <property type="component" value="Unassembled WGS sequence"/>
</dbReference>
<dbReference type="AlphaFoldDB" id="A0A6A6EML4"/>
<sequence length="206" mass="23423">MSHENDYNSAVSPCAADVGLHLLYERRRGITSRLKAVLLKAIKTDFSDPLKRGDFLAWLYFARQCKVSDPRDRIYALLGIANPMYGVVPDYAASERLDYIDTARQIISGSHSLYILLDAVKLGSRLPDLNTGLPSWVPDWSALDYFDKAFNIELQEDHHRYKASKRRVTLPVLPWDSSLGSNRILQVIGIHIDELALMMPWMCKLS</sequence>
<name>A0A6A6EML4_9PEZI</name>
<protein>
    <submittedName>
        <fullName evidence="1">Uncharacterized protein</fullName>
    </submittedName>
</protein>
<evidence type="ECO:0000313" key="2">
    <source>
        <dbReference type="Proteomes" id="UP000800200"/>
    </source>
</evidence>
<keyword evidence="2" id="KW-1185">Reference proteome</keyword>
<dbReference type="InterPro" id="IPR052895">
    <property type="entry name" value="HetReg/Transcr_Mod"/>
</dbReference>
<organism evidence="1 2">
    <name type="scientific">Zopfia rhizophila CBS 207.26</name>
    <dbReference type="NCBI Taxonomy" id="1314779"/>
    <lineage>
        <taxon>Eukaryota</taxon>
        <taxon>Fungi</taxon>
        <taxon>Dikarya</taxon>
        <taxon>Ascomycota</taxon>
        <taxon>Pezizomycotina</taxon>
        <taxon>Dothideomycetes</taxon>
        <taxon>Dothideomycetes incertae sedis</taxon>
        <taxon>Zopfiaceae</taxon>
        <taxon>Zopfia</taxon>
    </lineage>
</organism>
<gene>
    <name evidence="1" type="ORF">K469DRAFT_745770</name>
</gene>